<dbReference type="VEuPathDB" id="FungiDB:RhiirFUN_012453"/>
<proteinExistence type="predicted"/>
<keyword evidence="2" id="KW-1185">Reference proteome</keyword>
<sequence>MATPSAKKMTKLSVELVKSLPDASSLVKCLSATKSGLNERALEFLQQQQISGEDFLELTQSDLDSRWLEIGPVKSILRKIDIIQKGEELIEVAYFIAKKPLVVGDIVRYVREGKTYDCKVTEFDDISLSVSLTYDGKDYASPKFMELKTIEPLERWILNTVGLGESSQQNDLDEKFHLIRAGVELGSLKEVRELYHST</sequence>
<dbReference type="EMBL" id="LLXI01000076">
    <property type="protein sequence ID" value="PKY39775.1"/>
    <property type="molecule type" value="Genomic_DNA"/>
</dbReference>
<dbReference type="VEuPathDB" id="FungiDB:RhiirA1_402419"/>
<dbReference type="InterPro" id="IPR013761">
    <property type="entry name" value="SAM/pointed_sf"/>
</dbReference>
<comment type="caution">
    <text evidence="1">The sequence shown here is derived from an EMBL/GenBank/DDBJ whole genome shotgun (WGS) entry which is preliminary data.</text>
</comment>
<dbReference type="AlphaFoldDB" id="A0A2I1FZH7"/>
<evidence type="ECO:0000313" key="2">
    <source>
        <dbReference type="Proteomes" id="UP000234323"/>
    </source>
</evidence>
<organism evidence="1 2">
    <name type="scientific">Rhizophagus irregularis</name>
    <dbReference type="NCBI Taxonomy" id="588596"/>
    <lineage>
        <taxon>Eukaryota</taxon>
        <taxon>Fungi</taxon>
        <taxon>Fungi incertae sedis</taxon>
        <taxon>Mucoromycota</taxon>
        <taxon>Glomeromycotina</taxon>
        <taxon>Glomeromycetes</taxon>
        <taxon>Glomerales</taxon>
        <taxon>Glomeraceae</taxon>
        <taxon>Rhizophagus</taxon>
    </lineage>
</organism>
<protein>
    <submittedName>
        <fullName evidence="1">Uncharacterized protein</fullName>
    </submittedName>
</protein>
<accession>A0A2I1FZH7</accession>
<evidence type="ECO:0000313" key="1">
    <source>
        <dbReference type="EMBL" id="PKY39775.1"/>
    </source>
</evidence>
<dbReference type="Proteomes" id="UP000234323">
    <property type="component" value="Unassembled WGS sequence"/>
</dbReference>
<gene>
    <name evidence="1" type="ORF">RhiirA4_415309</name>
</gene>
<name>A0A2I1FZH7_9GLOM</name>
<reference evidence="1 2" key="1">
    <citation type="submission" date="2015-10" db="EMBL/GenBank/DDBJ databases">
        <title>Genome analyses suggest a sexual origin of heterokaryosis in a supposedly ancient asexual fungus.</title>
        <authorList>
            <person name="Ropars J."/>
            <person name="Sedzielewska K."/>
            <person name="Noel J."/>
            <person name="Charron P."/>
            <person name="Farinelli L."/>
            <person name="Marton T."/>
            <person name="Kruger M."/>
            <person name="Pelin A."/>
            <person name="Brachmann A."/>
            <person name="Corradi N."/>
        </authorList>
    </citation>
    <scope>NUCLEOTIDE SEQUENCE [LARGE SCALE GENOMIC DNA]</scope>
    <source>
        <strain evidence="1 2">A4</strain>
    </source>
</reference>
<dbReference type="Gene3D" id="1.10.150.50">
    <property type="entry name" value="Transcription Factor, Ets-1"/>
    <property type="match status" value="1"/>
</dbReference>